<organism evidence="1 2">
    <name type="scientific">Cocleimonas flava</name>
    <dbReference type="NCBI Taxonomy" id="634765"/>
    <lineage>
        <taxon>Bacteria</taxon>
        <taxon>Pseudomonadati</taxon>
        <taxon>Pseudomonadota</taxon>
        <taxon>Gammaproteobacteria</taxon>
        <taxon>Thiotrichales</taxon>
        <taxon>Thiotrichaceae</taxon>
        <taxon>Cocleimonas</taxon>
    </lineage>
</organism>
<dbReference type="OrthoDB" id="6190326at2"/>
<comment type="caution">
    <text evidence="1">The sequence shown here is derived from an EMBL/GenBank/DDBJ whole genome shotgun (WGS) entry which is preliminary data.</text>
</comment>
<name>A0A4V2P7U9_9GAMM</name>
<dbReference type="PROSITE" id="PS51257">
    <property type="entry name" value="PROKAR_LIPOPROTEIN"/>
    <property type="match status" value="1"/>
</dbReference>
<dbReference type="Proteomes" id="UP000294887">
    <property type="component" value="Unassembled WGS sequence"/>
</dbReference>
<gene>
    <name evidence="1" type="ORF">EV695_3965</name>
</gene>
<reference evidence="1 2" key="1">
    <citation type="submission" date="2019-03" db="EMBL/GenBank/DDBJ databases">
        <title>Genomic Encyclopedia of Type Strains, Phase IV (KMG-IV): sequencing the most valuable type-strain genomes for metagenomic binning, comparative biology and taxonomic classification.</title>
        <authorList>
            <person name="Goeker M."/>
        </authorList>
    </citation>
    <scope>NUCLEOTIDE SEQUENCE [LARGE SCALE GENOMIC DNA]</scope>
    <source>
        <strain evidence="1 2">DSM 24830</strain>
    </source>
</reference>
<dbReference type="RefSeq" id="WP_131907701.1">
    <property type="nucleotide sequence ID" value="NZ_BAAAFU010000007.1"/>
</dbReference>
<dbReference type="EMBL" id="SMFQ01000005">
    <property type="protein sequence ID" value="TCJ83225.1"/>
    <property type="molecule type" value="Genomic_DNA"/>
</dbReference>
<accession>A0A4V2P7U9</accession>
<evidence type="ECO:0000313" key="1">
    <source>
        <dbReference type="EMBL" id="TCJ83225.1"/>
    </source>
</evidence>
<proteinExistence type="predicted"/>
<sequence>MSLTKKITIGIGLALAIFTIMSCSNNDSRFSELPGFKTYFDKNKPSNELPSKSDQLLLTQFKPRVYMAKGQTKFIDFYADYIAHGSLYVDNKLVSNNVSQTLLNEYKDNNQAEFRHSAIKQTTSPTIYARIDRSELIYKDKRLPLTFLSYNLVFANSGLLKGLAGWQRVAMGIVGDNEDWHQLDHYVGLTVVLSEEKPIAIMLQQHNYQTTWLVADKNSEHSLRLPADQRVEVDVAMQSNELYLHSSQIKKHPGLSFVKEDSIEFLKTGENKPMMAGWDITHGEIEQQYALKFLPSADAFYTFKGKLGEGRKLPGRDGPPGANYVTLPPLMPLPNRMVSGYRPRQVHIEKKKIKALFGDGAFSIKPQGLMAYTDDFIGDLSIETKPFLK</sequence>
<keyword evidence="2" id="KW-1185">Reference proteome</keyword>
<protein>
    <submittedName>
        <fullName evidence="1">Uncharacterized protein</fullName>
    </submittedName>
</protein>
<dbReference type="AlphaFoldDB" id="A0A4V2P7U9"/>
<evidence type="ECO:0000313" key="2">
    <source>
        <dbReference type="Proteomes" id="UP000294887"/>
    </source>
</evidence>